<organism evidence="8 9">
    <name type="scientific">Photobacterium jeanii</name>
    <dbReference type="NCBI Taxonomy" id="858640"/>
    <lineage>
        <taxon>Bacteria</taxon>
        <taxon>Pseudomonadati</taxon>
        <taxon>Pseudomonadota</taxon>
        <taxon>Gammaproteobacteria</taxon>
        <taxon>Vibrionales</taxon>
        <taxon>Vibrionaceae</taxon>
        <taxon>Photobacterium</taxon>
    </lineage>
</organism>
<dbReference type="GO" id="GO:0008811">
    <property type="term" value="F:chloramphenicol O-acetyltransferase activity"/>
    <property type="evidence" value="ECO:0007669"/>
    <property type="project" value="UniProtKB-EC"/>
</dbReference>
<evidence type="ECO:0000256" key="5">
    <source>
        <dbReference type="ARBA" id="ARBA00023251"/>
    </source>
</evidence>
<evidence type="ECO:0000313" key="8">
    <source>
        <dbReference type="EMBL" id="OAN11469.1"/>
    </source>
</evidence>
<evidence type="ECO:0000256" key="6">
    <source>
        <dbReference type="ARBA" id="ARBA00023315"/>
    </source>
</evidence>
<dbReference type="STRING" id="858640.A3K86_21260"/>
<dbReference type="EC" id="2.3.1.28" evidence="2"/>
<proteinExistence type="inferred from homology"/>
<gene>
    <name evidence="8" type="ORF">A3K86_21260</name>
</gene>
<dbReference type="InterPro" id="IPR050179">
    <property type="entry name" value="Trans_hexapeptide_repeat"/>
</dbReference>
<comment type="caution">
    <text evidence="8">The sequence shown here is derived from an EMBL/GenBank/DDBJ whole genome shotgun (WGS) entry which is preliminary data.</text>
</comment>
<protein>
    <recommendedName>
        <fullName evidence="3">Chloramphenicol acetyltransferase</fullName>
        <ecNumber evidence="2">2.3.1.28</ecNumber>
    </recommendedName>
</protein>
<keyword evidence="6" id="KW-0012">Acyltransferase</keyword>
<dbReference type="CDD" id="cd03349">
    <property type="entry name" value="LbH_XAT"/>
    <property type="match status" value="1"/>
</dbReference>
<dbReference type="OrthoDB" id="9815592at2"/>
<dbReference type="PANTHER" id="PTHR43300">
    <property type="entry name" value="ACETYLTRANSFERASE"/>
    <property type="match status" value="1"/>
</dbReference>
<dbReference type="InterPro" id="IPR001451">
    <property type="entry name" value="Hexapep"/>
</dbReference>
<dbReference type="AlphaFoldDB" id="A0A178K2B4"/>
<evidence type="ECO:0000256" key="7">
    <source>
        <dbReference type="ARBA" id="ARBA00047633"/>
    </source>
</evidence>
<dbReference type="Gene3D" id="2.160.10.10">
    <property type="entry name" value="Hexapeptide repeat proteins"/>
    <property type="match status" value="1"/>
</dbReference>
<accession>A0A178K2B4</accession>
<dbReference type="GO" id="GO:0046677">
    <property type="term" value="P:response to antibiotic"/>
    <property type="evidence" value="ECO:0007669"/>
    <property type="project" value="UniProtKB-KW"/>
</dbReference>
<keyword evidence="4 8" id="KW-0808">Transferase</keyword>
<name>A0A178K2B4_9GAMM</name>
<evidence type="ECO:0000256" key="4">
    <source>
        <dbReference type="ARBA" id="ARBA00022679"/>
    </source>
</evidence>
<evidence type="ECO:0000256" key="3">
    <source>
        <dbReference type="ARBA" id="ARBA00020291"/>
    </source>
</evidence>
<reference evidence="8 9" key="1">
    <citation type="submission" date="2016-03" db="EMBL/GenBank/DDBJ databases">
        <title>Photobacterium proteolyticum sp. nov. a protease producing bacterium isolated from ocean sediments of Laizhou Bay.</title>
        <authorList>
            <person name="Li Y."/>
        </authorList>
    </citation>
    <scope>NUCLEOTIDE SEQUENCE [LARGE SCALE GENOMIC DNA]</scope>
    <source>
        <strain evidence="8 9">R-40508</strain>
    </source>
</reference>
<evidence type="ECO:0000256" key="2">
    <source>
        <dbReference type="ARBA" id="ARBA00013235"/>
    </source>
</evidence>
<dbReference type="PANTHER" id="PTHR43300:SF12">
    <property type="entry name" value="CHLORAMPHENICOL ACETYLTRANSFERASE"/>
    <property type="match status" value="1"/>
</dbReference>
<keyword evidence="9" id="KW-1185">Reference proteome</keyword>
<evidence type="ECO:0000256" key="1">
    <source>
        <dbReference type="ARBA" id="ARBA00007274"/>
    </source>
</evidence>
<comment type="catalytic activity">
    <reaction evidence="7">
        <text>chloramphenicol + acetyl-CoA = chloramphenicol 3-acetate + CoA</text>
        <dbReference type="Rhea" id="RHEA:18421"/>
        <dbReference type="ChEBI" id="CHEBI:16730"/>
        <dbReference type="ChEBI" id="CHEBI:17698"/>
        <dbReference type="ChEBI" id="CHEBI:57287"/>
        <dbReference type="ChEBI" id="CHEBI:57288"/>
        <dbReference type="EC" id="2.3.1.28"/>
    </reaction>
</comment>
<evidence type="ECO:0000313" key="9">
    <source>
        <dbReference type="Proteomes" id="UP000078503"/>
    </source>
</evidence>
<dbReference type="EMBL" id="LVHF01000033">
    <property type="protein sequence ID" value="OAN11469.1"/>
    <property type="molecule type" value="Genomic_DNA"/>
</dbReference>
<comment type="similarity">
    <text evidence="1">Belongs to the transferase hexapeptide repeat family.</text>
</comment>
<dbReference type="RefSeq" id="WP_068336323.1">
    <property type="nucleotide sequence ID" value="NZ_LVHF01000033.1"/>
</dbReference>
<dbReference type="Pfam" id="PF00132">
    <property type="entry name" value="Hexapep"/>
    <property type="match status" value="1"/>
</dbReference>
<dbReference type="SUPFAM" id="SSF51161">
    <property type="entry name" value="Trimeric LpxA-like enzymes"/>
    <property type="match status" value="1"/>
</dbReference>
<keyword evidence="5" id="KW-0046">Antibiotic resistance</keyword>
<dbReference type="InterPro" id="IPR011004">
    <property type="entry name" value="Trimer_LpxA-like_sf"/>
</dbReference>
<dbReference type="Proteomes" id="UP000078503">
    <property type="component" value="Unassembled WGS sequence"/>
</dbReference>
<sequence>MTTKHWTKTELLHQVVTNKNIHIKGTHSYYSDAYDNGFEASVVRYLLGDEQTRHSEPRWQVDQLYIGDYVCIAAETVILMGGNHTHRADWFCCYPFMDKIEQAYQSKGDTHIKDGCWIGMRSMIMPGVTLGEGCIVAANSVVTKDVPPYAVVGGNPAKVIKYRFSQQNITRLIALDIYNWSSAKFEALKEAICSDDIGQLEQAHISYEAAQRNHSE</sequence>